<dbReference type="PANTHER" id="PTHR32305:SF15">
    <property type="entry name" value="PROTEIN RHSA-RELATED"/>
    <property type="match status" value="1"/>
</dbReference>
<dbReference type="Gene3D" id="2.180.10.10">
    <property type="entry name" value="RHS repeat-associated core"/>
    <property type="match status" value="1"/>
</dbReference>
<reference evidence="2" key="2">
    <citation type="submission" date="2020-09" db="EMBL/GenBank/DDBJ databases">
        <authorList>
            <person name="Sun Q."/>
            <person name="Kim S."/>
        </authorList>
    </citation>
    <scope>NUCLEOTIDE SEQUENCE</scope>
    <source>
        <strain evidence="2">KCTC 12368</strain>
    </source>
</reference>
<dbReference type="InterPro" id="IPR022385">
    <property type="entry name" value="Rhs_assc_core"/>
</dbReference>
<dbReference type="Proteomes" id="UP000619457">
    <property type="component" value="Unassembled WGS sequence"/>
</dbReference>
<feature type="region of interest" description="Disordered" evidence="1">
    <location>
        <begin position="211"/>
        <end position="289"/>
    </location>
</feature>
<dbReference type="PANTHER" id="PTHR32305">
    <property type="match status" value="1"/>
</dbReference>
<feature type="compositionally biased region" description="Polar residues" evidence="1">
    <location>
        <begin position="230"/>
        <end position="261"/>
    </location>
</feature>
<reference evidence="2" key="1">
    <citation type="journal article" date="2014" name="Int. J. Syst. Evol. Microbiol.">
        <title>Complete genome sequence of Corynebacterium casei LMG S-19264T (=DSM 44701T), isolated from a smear-ripened cheese.</title>
        <authorList>
            <consortium name="US DOE Joint Genome Institute (JGI-PGF)"/>
            <person name="Walter F."/>
            <person name="Albersmeier A."/>
            <person name="Kalinowski J."/>
            <person name="Ruckert C."/>
        </authorList>
    </citation>
    <scope>NUCLEOTIDE SEQUENCE</scope>
    <source>
        <strain evidence="2">KCTC 12368</strain>
    </source>
</reference>
<feature type="compositionally biased region" description="Polar residues" evidence="1">
    <location>
        <begin position="211"/>
        <end position="221"/>
    </location>
</feature>
<evidence type="ECO:0000313" key="3">
    <source>
        <dbReference type="Proteomes" id="UP000619457"/>
    </source>
</evidence>
<evidence type="ECO:0008006" key="4">
    <source>
        <dbReference type="Google" id="ProtNLM"/>
    </source>
</evidence>
<dbReference type="RefSeq" id="WP_018473926.1">
    <property type="nucleotide sequence ID" value="NZ_BMWX01000008.1"/>
</dbReference>
<proteinExistence type="predicted"/>
<keyword evidence="3" id="KW-1185">Reference proteome</keyword>
<evidence type="ECO:0000256" key="1">
    <source>
        <dbReference type="SAM" id="MobiDB-lite"/>
    </source>
</evidence>
<gene>
    <name evidence="2" type="ORF">GCM10007049_35750</name>
</gene>
<comment type="caution">
    <text evidence="2">The sequence shown here is derived from an EMBL/GenBank/DDBJ whole genome shotgun (WGS) entry which is preliminary data.</text>
</comment>
<evidence type="ECO:0000313" key="2">
    <source>
        <dbReference type="EMBL" id="GGZ39239.1"/>
    </source>
</evidence>
<dbReference type="NCBIfam" id="TIGR03696">
    <property type="entry name" value="Rhs_assc_core"/>
    <property type="match status" value="1"/>
</dbReference>
<dbReference type="AlphaFoldDB" id="A0A918Q9T4"/>
<name>A0A918Q9T4_9BACT</name>
<sequence>MFFDDFKVSHENSLIVQKDDYYPFGMSFNSYSRLGSVGQKYLYNGKERQELTGWDDFGARMYDPAIGRWGVVDPLADHPNQVDKSPYAYAWNNPVNLTDPDGRCPFCPWLDAVVDIGFALYDVGEITYDYVTTGEVDPISVAALTADVAAIAIPMTTGAGLAVRATAKTVNAVDNANDVRKAVDKTTDAIKKIGPAGDAGATVTKQVPSDWTMKTSNSKQGTVFKDPKNPSGNNVRVQSGNPNRPNPAQQKPYVKQTQNGKTVDVNGKQVHPKSKEAHIPKEDFKFNKQ</sequence>
<dbReference type="InterPro" id="IPR050708">
    <property type="entry name" value="T6SS_VgrG/RHS"/>
</dbReference>
<protein>
    <recommendedName>
        <fullName evidence="4">RHS repeat-associated core domain-containing protein</fullName>
    </recommendedName>
</protein>
<feature type="compositionally biased region" description="Basic and acidic residues" evidence="1">
    <location>
        <begin position="273"/>
        <end position="289"/>
    </location>
</feature>
<dbReference type="EMBL" id="BMWX01000008">
    <property type="protein sequence ID" value="GGZ39239.1"/>
    <property type="molecule type" value="Genomic_DNA"/>
</dbReference>
<accession>A0A918Q9T4</accession>
<organism evidence="2 3">
    <name type="scientific">Echinicola pacifica</name>
    <dbReference type="NCBI Taxonomy" id="346377"/>
    <lineage>
        <taxon>Bacteria</taxon>
        <taxon>Pseudomonadati</taxon>
        <taxon>Bacteroidota</taxon>
        <taxon>Cytophagia</taxon>
        <taxon>Cytophagales</taxon>
        <taxon>Cyclobacteriaceae</taxon>
        <taxon>Echinicola</taxon>
    </lineage>
</organism>